<dbReference type="EMBL" id="MLJW01000033">
    <property type="protein sequence ID" value="OIR08150.1"/>
    <property type="molecule type" value="Genomic_DNA"/>
</dbReference>
<protein>
    <submittedName>
        <fullName evidence="2">Phosphoesterase family protein</fullName>
    </submittedName>
</protein>
<dbReference type="SUPFAM" id="SSF53649">
    <property type="entry name" value="Alkaline phosphatase-like"/>
    <property type="match status" value="1"/>
</dbReference>
<accession>A0A1J5T7P6</accession>
<gene>
    <name evidence="2" type="ORF">GALL_96510</name>
</gene>
<dbReference type="InterPro" id="IPR017850">
    <property type="entry name" value="Alkaline_phosphatase_core_sf"/>
</dbReference>
<dbReference type="PANTHER" id="PTHR31956">
    <property type="entry name" value="NON-SPECIFIC PHOSPHOLIPASE C4-RELATED"/>
    <property type="match status" value="1"/>
</dbReference>
<dbReference type="PANTHER" id="PTHR31956:SF1">
    <property type="entry name" value="NON-SPECIFIC PHOSPHOLIPASE C1"/>
    <property type="match status" value="1"/>
</dbReference>
<organism evidence="2">
    <name type="scientific">mine drainage metagenome</name>
    <dbReference type="NCBI Taxonomy" id="410659"/>
    <lineage>
        <taxon>unclassified sequences</taxon>
        <taxon>metagenomes</taxon>
        <taxon>ecological metagenomes</taxon>
    </lineage>
</organism>
<dbReference type="AlphaFoldDB" id="A0A1J5T7P6"/>
<dbReference type="Pfam" id="PF04185">
    <property type="entry name" value="Phosphoesterase"/>
    <property type="match status" value="1"/>
</dbReference>
<evidence type="ECO:0000256" key="1">
    <source>
        <dbReference type="ARBA" id="ARBA00022801"/>
    </source>
</evidence>
<evidence type="ECO:0000313" key="2">
    <source>
        <dbReference type="EMBL" id="OIR08150.1"/>
    </source>
</evidence>
<sequence>MTMHPSGSAPSRASAALPRFVIAATLAACLGFAGCLKHADDVPPQARSALLPHYDHVVVVIEENHTADSIMAPNSPAPAMRALAAGGASFTQSYAVIHPSQPNYLALFSGSLQGVTDDSLPKGLPFTTPNLGASLLAHGYTFTAYSDSLPSPGFEGEHYTIHPGINEYMRKHCPWVNWQVANPGKNQLPASVNQPFAGHFPTRPDGDFDSLPTVAFVIPDEQHDMHDGSIAAADTWLHENLGAYAEWAKTHNSLLIVTWDEDDAMTPVNRIPTFFYGAHIKPGLYSEHITHYTVLRTIEDLFSLPPVGESAKVQAITDVFE</sequence>
<name>A0A1J5T7P6_9ZZZZ</name>
<dbReference type="InterPro" id="IPR007312">
    <property type="entry name" value="Phosphoesterase"/>
</dbReference>
<dbReference type="Gene3D" id="3.40.720.10">
    <property type="entry name" value="Alkaline Phosphatase, subunit A"/>
    <property type="match status" value="1"/>
</dbReference>
<proteinExistence type="predicted"/>
<dbReference type="GO" id="GO:0042578">
    <property type="term" value="F:phosphoric ester hydrolase activity"/>
    <property type="evidence" value="ECO:0007669"/>
    <property type="project" value="UniProtKB-ARBA"/>
</dbReference>
<reference evidence="2" key="1">
    <citation type="submission" date="2016-10" db="EMBL/GenBank/DDBJ databases">
        <title>Sequence of Gallionella enrichment culture.</title>
        <authorList>
            <person name="Poehlein A."/>
            <person name="Muehling M."/>
            <person name="Daniel R."/>
        </authorList>
    </citation>
    <scope>NUCLEOTIDE SEQUENCE</scope>
</reference>
<keyword evidence="1" id="KW-0378">Hydrolase</keyword>
<comment type="caution">
    <text evidence="2">The sequence shown here is derived from an EMBL/GenBank/DDBJ whole genome shotgun (WGS) entry which is preliminary data.</text>
</comment>